<proteinExistence type="predicted"/>
<dbReference type="AlphaFoldDB" id="A0A1I7U226"/>
<feature type="domain" description="Reverse transcriptase" evidence="1">
    <location>
        <begin position="2"/>
        <end position="142"/>
    </location>
</feature>
<dbReference type="Proteomes" id="UP000095282">
    <property type="component" value="Unplaced"/>
</dbReference>
<dbReference type="WBParaSite" id="Csp11.Scaffold629.g14063.t1">
    <property type="protein sequence ID" value="Csp11.Scaffold629.g14063.t1"/>
    <property type="gene ID" value="Csp11.Scaffold629.g14063"/>
</dbReference>
<dbReference type="InterPro" id="IPR053134">
    <property type="entry name" value="RNA-dir_DNA_polymerase"/>
</dbReference>
<dbReference type="Pfam" id="PF00078">
    <property type="entry name" value="RVT_1"/>
    <property type="match status" value="1"/>
</dbReference>
<keyword evidence="2" id="KW-1185">Reference proteome</keyword>
<protein>
    <submittedName>
        <fullName evidence="3">Reverse transcriptase domain-containing protein</fullName>
    </submittedName>
</protein>
<dbReference type="PROSITE" id="PS50878">
    <property type="entry name" value="RT_POL"/>
    <property type="match status" value="1"/>
</dbReference>
<dbReference type="PANTHER" id="PTHR24559">
    <property type="entry name" value="TRANSPOSON TY3-I GAG-POL POLYPROTEIN"/>
    <property type="match status" value="1"/>
</dbReference>
<sequence>MEKNDLFEESSSPYTSLLLMVPKANGDAKIVIDYRRLNLITTRSRTNIMPHTADQTEGASRGKIFLVFDIAQGFHIIKMHEEHTERTAFCCHMGVYQYKVMPMGLKGSPDTFQQAMSKVEKKFSGKMILYLDDLIVGTCFNA</sequence>
<reference evidence="3" key="1">
    <citation type="submission" date="2016-11" db="UniProtKB">
        <authorList>
            <consortium name="WormBaseParasite"/>
        </authorList>
    </citation>
    <scope>IDENTIFICATION</scope>
</reference>
<name>A0A1I7U226_9PELO</name>
<organism evidence="2 3">
    <name type="scientific">Caenorhabditis tropicalis</name>
    <dbReference type="NCBI Taxonomy" id="1561998"/>
    <lineage>
        <taxon>Eukaryota</taxon>
        <taxon>Metazoa</taxon>
        <taxon>Ecdysozoa</taxon>
        <taxon>Nematoda</taxon>
        <taxon>Chromadorea</taxon>
        <taxon>Rhabditida</taxon>
        <taxon>Rhabditina</taxon>
        <taxon>Rhabditomorpha</taxon>
        <taxon>Rhabditoidea</taxon>
        <taxon>Rhabditidae</taxon>
        <taxon>Peloderinae</taxon>
        <taxon>Caenorhabditis</taxon>
    </lineage>
</organism>
<accession>A0A1I7U226</accession>
<dbReference type="SUPFAM" id="SSF56672">
    <property type="entry name" value="DNA/RNA polymerases"/>
    <property type="match status" value="1"/>
</dbReference>
<dbReference type="eggNOG" id="KOG0017">
    <property type="taxonomic scope" value="Eukaryota"/>
</dbReference>
<dbReference type="PANTHER" id="PTHR24559:SF444">
    <property type="entry name" value="REVERSE TRANSCRIPTASE DOMAIN-CONTAINING PROTEIN"/>
    <property type="match status" value="1"/>
</dbReference>
<dbReference type="CDD" id="cd01647">
    <property type="entry name" value="RT_LTR"/>
    <property type="match status" value="1"/>
</dbReference>
<dbReference type="InterPro" id="IPR043502">
    <property type="entry name" value="DNA/RNA_pol_sf"/>
</dbReference>
<evidence type="ECO:0000259" key="1">
    <source>
        <dbReference type="PROSITE" id="PS50878"/>
    </source>
</evidence>
<evidence type="ECO:0000313" key="3">
    <source>
        <dbReference type="WBParaSite" id="Csp11.Scaffold629.g14063.t1"/>
    </source>
</evidence>
<dbReference type="Gene3D" id="3.10.10.10">
    <property type="entry name" value="HIV Type 1 Reverse Transcriptase, subunit A, domain 1"/>
    <property type="match status" value="1"/>
</dbReference>
<dbReference type="STRING" id="1561998.A0A1I7U226"/>
<evidence type="ECO:0000313" key="2">
    <source>
        <dbReference type="Proteomes" id="UP000095282"/>
    </source>
</evidence>
<dbReference type="InterPro" id="IPR000477">
    <property type="entry name" value="RT_dom"/>
</dbReference>